<feature type="compositionally biased region" description="Low complexity" evidence="7">
    <location>
        <begin position="804"/>
        <end position="813"/>
    </location>
</feature>
<keyword evidence="5" id="KW-0862">Zinc</keyword>
<evidence type="ECO:0000313" key="10">
    <source>
        <dbReference type="Proteomes" id="UP000243015"/>
    </source>
</evidence>
<dbReference type="GO" id="GO:0045944">
    <property type="term" value="P:positive regulation of transcription by RNA polymerase II"/>
    <property type="evidence" value="ECO:0007669"/>
    <property type="project" value="TreeGrafter"/>
</dbReference>
<feature type="compositionally biased region" description="Basic and acidic residues" evidence="7">
    <location>
        <begin position="730"/>
        <end position="751"/>
    </location>
</feature>
<feature type="region of interest" description="Disordered" evidence="7">
    <location>
        <begin position="134"/>
        <end position="243"/>
    </location>
</feature>
<feature type="compositionally biased region" description="Low complexity" evidence="7">
    <location>
        <begin position="186"/>
        <end position="200"/>
    </location>
</feature>
<dbReference type="GO" id="GO:0005737">
    <property type="term" value="C:cytoplasm"/>
    <property type="evidence" value="ECO:0007669"/>
    <property type="project" value="UniProtKB-SubCell"/>
</dbReference>
<feature type="compositionally biased region" description="Basic and acidic residues" evidence="7">
    <location>
        <begin position="54"/>
        <end position="64"/>
    </location>
</feature>
<name>A0A178EYF8_TRIRU</name>
<dbReference type="VEuPathDB" id="FungiDB:TERG_06529"/>
<evidence type="ECO:0000256" key="6">
    <source>
        <dbReference type="PROSITE-ProRule" id="PRU00175"/>
    </source>
</evidence>
<feature type="compositionally biased region" description="Low complexity" evidence="7">
    <location>
        <begin position="165"/>
        <end position="175"/>
    </location>
</feature>
<feature type="region of interest" description="Disordered" evidence="7">
    <location>
        <begin position="880"/>
        <end position="920"/>
    </location>
</feature>
<feature type="region of interest" description="Disordered" evidence="7">
    <location>
        <begin position="521"/>
        <end position="629"/>
    </location>
</feature>
<dbReference type="AlphaFoldDB" id="A0A178EYF8"/>
<keyword evidence="3" id="KW-0479">Metal-binding</keyword>
<feature type="region of interest" description="Disordered" evidence="7">
    <location>
        <begin position="54"/>
        <end position="92"/>
    </location>
</feature>
<feature type="compositionally biased region" description="Polar residues" evidence="7">
    <location>
        <begin position="911"/>
        <end position="920"/>
    </location>
</feature>
<feature type="compositionally biased region" description="Acidic residues" evidence="7">
    <location>
        <begin position="137"/>
        <end position="155"/>
    </location>
</feature>
<dbReference type="InterPro" id="IPR001841">
    <property type="entry name" value="Znf_RING"/>
</dbReference>
<feature type="compositionally biased region" description="Basic residues" evidence="7">
    <location>
        <begin position="230"/>
        <end position="239"/>
    </location>
</feature>
<evidence type="ECO:0000313" key="9">
    <source>
        <dbReference type="EMBL" id="OAL64958.1"/>
    </source>
</evidence>
<protein>
    <submittedName>
        <fullName evidence="9">RING finger domain-containing protein</fullName>
    </submittedName>
</protein>
<feature type="compositionally biased region" description="Basic and acidic residues" evidence="7">
    <location>
        <begin position="610"/>
        <end position="627"/>
    </location>
</feature>
<evidence type="ECO:0000256" key="7">
    <source>
        <dbReference type="SAM" id="MobiDB-lite"/>
    </source>
</evidence>
<dbReference type="InterPro" id="IPR013083">
    <property type="entry name" value="Znf_RING/FYVE/PHD"/>
</dbReference>
<comment type="caution">
    <text evidence="9">The sequence shown here is derived from an EMBL/GenBank/DDBJ whole genome shotgun (WGS) entry which is preliminary data.</text>
</comment>
<dbReference type="Gene3D" id="3.30.40.10">
    <property type="entry name" value="Zinc/RING finger domain, C3HC4 (zinc finger)"/>
    <property type="match status" value="1"/>
</dbReference>
<keyword evidence="4 6" id="KW-0863">Zinc-finger</keyword>
<dbReference type="Proteomes" id="UP000243015">
    <property type="component" value="Unassembled WGS sequence"/>
</dbReference>
<dbReference type="EMBL" id="LHPM01000014">
    <property type="protein sequence ID" value="OAL64958.1"/>
    <property type="molecule type" value="Genomic_DNA"/>
</dbReference>
<dbReference type="PANTHER" id="PTHR12983">
    <property type="entry name" value="RING FINGER 10 FAMILY MEMBER"/>
    <property type="match status" value="1"/>
</dbReference>
<evidence type="ECO:0000256" key="3">
    <source>
        <dbReference type="ARBA" id="ARBA00022723"/>
    </source>
</evidence>
<dbReference type="PANTHER" id="PTHR12983:SF9">
    <property type="entry name" value="E3 UBIQUITIN-PROTEIN LIGASE RNF10"/>
    <property type="match status" value="1"/>
</dbReference>
<reference evidence="9 10" key="1">
    <citation type="submission" date="2016-05" db="EMBL/GenBank/DDBJ databases">
        <title>Genome sequencing of Trichophyton rubrum CMCC(F)T1i isolated from hair.</title>
        <authorList>
            <person name="Zhan P."/>
            <person name="Tao Y."/>
            <person name="Liu W."/>
        </authorList>
    </citation>
    <scope>NUCLEOTIDE SEQUENCE [LARGE SCALE GENOMIC DNA]</scope>
    <source>
        <strain evidence="10">CMCC(F)T1i</strain>
    </source>
</reference>
<feature type="compositionally biased region" description="Basic and acidic residues" evidence="7">
    <location>
        <begin position="533"/>
        <end position="545"/>
    </location>
</feature>
<dbReference type="SMART" id="SM00184">
    <property type="entry name" value="RING"/>
    <property type="match status" value="1"/>
</dbReference>
<feature type="compositionally biased region" description="Polar residues" evidence="7">
    <location>
        <begin position="214"/>
        <end position="229"/>
    </location>
</feature>
<proteinExistence type="predicted"/>
<feature type="compositionally biased region" description="Polar residues" evidence="7">
    <location>
        <begin position="794"/>
        <end position="803"/>
    </location>
</feature>
<dbReference type="PROSITE" id="PS50089">
    <property type="entry name" value="ZF_RING_2"/>
    <property type="match status" value="1"/>
</dbReference>
<feature type="compositionally biased region" description="Low complexity" evidence="7">
    <location>
        <begin position="881"/>
        <end position="892"/>
    </location>
</feature>
<evidence type="ECO:0000259" key="8">
    <source>
        <dbReference type="PROSITE" id="PS50089"/>
    </source>
</evidence>
<dbReference type="GO" id="GO:0000976">
    <property type="term" value="F:transcription cis-regulatory region binding"/>
    <property type="evidence" value="ECO:0007669"/>
    <property type="project" value="TreeGrafter"/>
</dbReference>
<evidence type="ECO:0000256" key="2">
    <source>
        <dbReference type="ARBA" id="ARBA00022490"/>
    </source>
</evidence>
<dbReference type="InterPro" id="IPR017907">
    <property type="entry name" value="Znf_RING_CS"/>
</dbReference>
<gene>
    <name evidence="9" type="ORF">A7C99_3437</name>
</gene>
<keyword evidence="2" id="KW-0963">Cytoplasm</keyword>
<dbReference type="GO" id="GO:0008270">
    <property type="term" value="F:zinc ion binding"/>
    <property type="evidence" value="ECO:0007669"/>
    <property type="project" value="UniProtKB-KW"/>
</dbReference>
<organism evidence="9 10">
    <name type="scientific">Trichophyton rubrum</name>
    <name type="common">Athlete's foot fungus</name>
    <name type="synonym">Epidermophyton rubrum</name>
    <dbReference type="NCBI Taxonomy" id="5551"/>
    <lineage>
        <taxon>Eukaryota</taxon>
        <taxon>Fungi</taxon>
        <taxon>Dikarya</taxon>
        <taxon>Ascomycota</taxon>
        <taxon>Pezizomycotina</taxon>
        <taxon>Eurotiomycetes</taxon>
        <taxon>Eurotiomycetidae</taxon>
        <taxon>Onygenales</taxon>
        <taxon>Arthrodermataceae</taxon>
        <taxon>Trichophyton</taxon>
    </lineage>
</organism>
<dbReference type="CDD" id="cd16536">
    <property type="entry name" value="RING-HC_RNF10"/>
    <property type="match status" value="1"/>
</dbReference>
<feature type="compositionally biased region" description="Polar residues" evidence="7">
    <location>
        <begin position="563"/>
        <end position="579"/>
    </location>
</feature>
<comment type="subcellular location">
    <subcellularLocation>
        <location evidence="1">Cytoplasm</location>
    </subcellularLocation>
</comment>
<accession>A0A178EYF8</accession>
<evidence type="ECO:0000256" key="4">
    <source>
        <dbReference type="ARBA" id="ARBA00022771"/>
    </source>
</evidence>
<dbReference type="PROSITE" id="PS00518">
    <property type="entry name" value="ZF_RING_1"/>
    <property type="match status" value="1"/>
</dbReference>
<evidence type="ECO:0000256" key="5">
    <source>
        <dbReference type="ARBA" id="ARBA00022833"/>
    </source>
</evidence>
<feature type="region of interest" description="Disordered" evidence="7">
    <location>
        <begin position="724"/>
        <end position="813"/>
    </location>
</feature>
<sequence>MRSAWTPCIVVDQTGQFLRAEGDALSIEEPVCRSSSDGGWPLGQGNLVAEVRDDGQRPAQDEQHSQTSAAAGARHGTTAPAQAKLALGSERERRRARRAAAGLLAALRRRFAAVFVLFASTSPLFVRWWLKSRDGDGGDDEDEDDDGDGDGDGGDEERHPPFLRASSPESAASASLGRQQRHQAVSYHPPSQSHSHSFGPDSPARRVSGPLVGGQSSSNLASARNNQSKKANHKRQRKPRLADEDAIAEAAAMRSTSSRKGQTSITHLMNFSLPPRPHSSPFRPHRHVTYHSGSHRVDKARYVNANYRFIVNPKKNYHAQATNADVHLDWDTVLQVLVSTSSSQSTSCPICLCVPVAPRMAKCGHIFCLPCLIRFLHTVDDQDAPPVKKARWKKCPICWDPVYMSETRCVRWYSGQQIDTLMEGGDVFLRLVMRHPGSTLALPRDGADRHPHGPEDDLPWYNAAEVTDYARFMKGGEEYMISQYDAELEALERQEQEDELLFGQDSTWTQKAMAAIREAKEKIKGIGNPPHFHRNDGEEDKHEQDLSLSTSPPTERTPASHLPGTSSHSGHDTTPSSNPVKAAEVEDVLSRVSKLDIHPQPHTKQSAPSSDERTSHSTANESERGHPPDVPYYFYQALPHFYLSSLDIRILKSAFGDFSMFPSTILPRVEHISTGHIMDDDLRKRVKYLSHLPHGCELTFLECDWTDLVSPSVLEKFSVDIERRRKRNREKAAREEKERIRAEREEDEKRLAGANRRKRSSLSSPNERPFSASDFQPLGPGASSLATNDDHVDTTVSTASPPWSSSQSRNNQNHQSFAALATPSNSPLSRRTVWGTAMVESSSPTAGSSREPCPPNHDDGWLQDWEAELLAEQREVIMHDTNSNSGNSSGTGKHILGATPGKKKKAKKITLMSTNARRAA</sequence>
<feature type="domain" description="RING-type" evidence="8">
    <location>
        <begin position="348"/>
        <end position="398"/>
    </location>
</feature>
<evidence type="ECO:0000256" key="1">
    <source>
        <dbReference type="ARBA" id="ARBA00004496"/>
    </source>
</evidence>
<dbReference type="SUPFAM" id="SSF57850">
    <property type="entry name" value="RING/U-box"/>
    <property type="match status" value="1"/>
</dbReference>
<dbReference type="InterPro" id="IPR039739">
    <property type="entry name" value="MAG2/RNF10"/>
</dbReference>